<dbReference type="Pfam" id="PF00689">
    <property type="entry name" value="Cation_ATPase_C"/>
    <property type="match status" value="1"/>
</dbReference>
<dbReference type="Gene3D" id="1.20.1110.10">
    <property type="entry name" value="Calcium-transporting ATPase, transmembrane domain"/>
    <property type="match status" value="1"/>
</dbReference>
<evidence type="ECO:0000256" key="1">
    <source>
        <dbReference type="ARBA" id="ARBA00004127"/>
    </source>
</evidence>
<feature type="non-terminal residue" evidence="6">
    <location>
        <position position="119"/>
    </location>
</feature>
<dbReference type="InterPro" id="IPR006068">
    <property type="entry name" value="ATPase_P-typ_cation-transptr_C"/>
</dbReference>
<proteinExistence type="predicted"/>
<dbReference type="Proteomes" id="UP000829685">
    <property type="component" value="Unassembled WGS sequence"/>
</dbReference>
<dbReference type="GO" id="GO:0046872">
    <property type="term" value="F:metal ion binding"/>
    <property type="evidence" value="ECO:0007669"/>
    <property type="project" value="UniProtKB-KW"/>
</dbReference>
<feature type="transmembrane region" description="Helical" evidence="4">
    <location>
        <begin position="50"/>
        <end position="69"/>
    </location>
</feature>
<keyword evidence="4" id="KW-0472">Membrane</keyword>
<evidence type="ECO:0000259" key="5">
    <source>
        <dbReference type="Pfam" id="PF00689"/>
    </source>
</evidence>
<evidence type="ECO:0000256" key="2">
    <source>
        <dbReference type="ARBA" id="ARBA00022723"/>
    </source>
</evidence>
<keyword evidence="4" id="KW-0812">Transmembrane</keyword>
<comment type="caution">
    <text evidence="6">The sequence shown here is derived from an EMBL/GenBank/DDBJ whole genome shotgun (WGS) entry which is preliminary data.</text>
</comment>
<dbReference type="SUPFAM" id="SSF81665">
    <property type="entry name" value="Calcium ATPase, transmembrane domain M"/>
    <property type="match status" value="1"/>
</dbReference>
<name>A0A9P9W791_9PEZI</name>
<keyword evidence="3" id="KW-0460">Magnesium</keyword>
<dbReference type="GO" id="GO:0012505">
    <property type="term" value="C:endomembrane system"/>
    <property type="evidence" value="ECO:0007669"/>
    <property type="project" value="UniProtKB-SubCell"/>
</dbReference>
<feature type="non-terminal residue" evidence="6">
    <location>
        <position position="1"/>
    </location>
</feature>
<feature type="transmembrane region" description="Helical" evidence="4">
    <location>
        <begin position="89"/>
        <end position="109"/>
    </location>
</feature>
<comment type="subcellular location">
    <subcellularLocation>
        <location evidence="1">Endomembrane system</location>
        <topology evidence="1">Multi-pass membrane protein</topology>
    </subcellularLocation>
</comment>
<evidence type="ECO:0000256" key="4">
    <source>
        <dbReference type="SAM" id="Phobius"/>
    </source>
</evidence>
<reference evidence="6" key="1">
    <citation type="submission" date="2021-03" db="EMBL/GenBank/DDBJ databases">
        <title>Revisited historic fungal species revealed as producer of novel bioactive compounds through whole genome sequencing and comparative genomics.</title>
        <authorList>
            <person name="Vignolle G.A."/>
            <person name="Hochenegger N."/>
            <person name="Mach R.L."/>
            <person name="Mach-Aigner A.R."/>
            <person name="Javad Rahimi M."/>
            <person name="Salim K.A."/>
            <person name="Chan C.M."/>
            <person name="Lim L.B.L."/>
            <person name="Cai F."/>
            <person name="Druzhinina I.S."/>
            <person name="U'Ren J.M."/>
            <person name="Derntl C."/>
        </authorList>
    </citation>
    <scope>NUCLEOTIDE SEQUENCE</scope>
    <source>
        <strain evidence="6">TUCIM 5799</strain>
    </source>
</reference>
<dbReference type="GO" id="GO:0005886">
    <property type="term" value="C:plasma membrane"/>
    <property type="evidence" value="ECO:0007669"/>
    <property type="project" value="TreeGrafter"/>
</dbReference>
<keyword evidence="4" id="KW-1133">Transmembrane helix</keyword>
<dbReference type="GO" id="GO:0005388">
    <property type="term" value="F:P-type calcium transporter activity"/>
    <property type="evidence" value="ECO:0007669"/>
    <property type="project" value="TreeGrafter"/>
</dbReference>
<dbReference type="PANTHER" id="PTHR24093">
    <property type="entry name" value="CATION TRANSPORTING ATPASE"/>
    <property type="match status" value="1"/>
</dbReference>
<evidence type="ECO:0000256" key="3">
    <source>
        <dbReference type="ARBA" id="ARBA00022842"/>
    </source>
</evidence>
<evidence type="ECO:0000313" key="7">
    <source>
        <dbReference type="Proteomes" id="UP000829685"/>
    </source>
</evidence>
<dbReference type="InterPro" id="IPR023298">
    <property type="entry name" value="ATPase_P-typ_TM_dom_sf"/>
</dbReference>
<protein>
    <recommendedName>
        <fullName evidence="5">Cation-transporting P-type ATPase C-terminal domain-containing protein</fullName>
    </recommendedName>
</protein>
<dbReference type="AlphaFoldDB" id="A0A9P9W791"/>
<sequence>QTVLGYDDELINGQRNTLVFNTFVWMQIFNQWNNRRLDNKFNIFEGLFQNWFFVGINIAMMGAQVLIIFVGGRPFSIAETRPPQTGPQWAYAIVLGFISIPVGILIRLIPDTLVLKLIP</sequence>
<dbReference type="GO" id="GO:0006874">
    <property type="term" value="P:intracellular calcium ion homeostasis"/>
    <property type="evidence" value="ECO:0007669"/>
    <property type="project" value="TreeGrafter"/>
</dbReference>
<organism evidence="6 7">
    <name type="scientific">Neoarthrinium moseri</name>
    <dbReference type="NCBI Taxonomy" id="1658444"/>
    <lineage>
        <taxon>Eukaryota</taxon>
        <taxon>Fungi</taxon>
        <taxon>Dikarya</taxon>
        <taxon>Ascomycota</taxon>
        <taxon>Pezizomycotina</taxon>
        <taxon>Sordariomycetes</taxon>
        <taxon>Xylariomycetidae</taxon>
        <taxon>Amphisphaeriales</taxon>
        <taxon>Apiosporaceae</taxon>
        <taxon>Neoarthrinium</taxon>
    </lineage>
</organism>
<gene>
    <name evidence="6" type="ORF">JX265_014130</name>
</gene>
<evidence type="ECO:0000313" key="6">
    <source>
        <dbReference type="EMBL" id="KAI1843539.1"/>
    </source>
</evidence>
<accession>A0A9P9W791</accession>
<keyword evidence="2" id="KW-0479">Metal-binding</keyword>
<keyword evidence="7" id="KW-1185">Reference proteome</keyword>
<dbReference type="PANTHER" id="PTHR24093:SF369">
    <property type="entry name" value="CALCIUM-TRANSPORTING ATPASE"/>
    <property type="match status" value="1"/>
</dbReference>
<feature type="domain" description="Cation-transporting P-type ATPase C-terminal" evidence="5">
    <location>
        <begin position="14"/>
        <end position="109"/>
    </location>
</feature>
<dbReference type="EMBL" id="JAFIMR010000316">
    <property type="protein sequence ID" value="KAI1843539.1"/>
    <property type="molecule type" value="Genomic_DNA"/>
</dbReference>